<dbReference type="EMBL" id="JAMYWD010000011">
    <property type="protein sequence ID" value="KAJ4955044.1"/>
    <property type="molecule type" value="Genomic_DNA"/>
</dbReference>
<evidence type="ECO:0000313" key="4">
    <source>
        <dbReference type="Proteomes" id="UP001141806"/>
    </source>
</evidence>
<reference evidence="3" key="1">
    <citation type="journal article" date="2023" name="Plant J.">
        <title>The genome of the king protea, Protea cynaroides.</title>
        <authorList>
            <person name="Chang J."/>
            <person name="Duong T.A."/>
            <person name="Schoeman C."/>
            <person name="Ma X."/>
            <person name="Roodt D."/>
            <person name="Barker N."/>
            <person name="Li Z."/>
            <person name="Van de Peer Y."/>
            <person name="Mizrachi E."/>
        </authorList>
    </citation>
    <scope>NUCLEOTIDE SEQUENCE</scope>
    <source>
        <tissue evidence="3">Young leaves</tissue>
    </source>
</reference>
<evidence type="ECO:0000256" key="2">
    <source>
        <dbReference type="SAM" id="MobiDB-lite"/>
    </source>
</evidence>
<keyword evidence="4" id="KW-1185">Reference proteome</keyword>
<gene>
    <name evidence="3" type="ORF">NE237_011827</name>
</gene>
<proteinExistence type="predicted"/>
<protein>
    <submittedName>
        <fullName evidence="3">Uncharacterized protein</fullName>
    </submittedName>
</protein>
<keyword evidence="1" id="KW-0175">Coiled coil</keyword>
<sequence length="265" mass="29302">MVLLTRDLVEVNELVKMLQGKLTEVEKSCDTFNEWYEEKELEALKASDKVKDLEKMVLDQREEVTKSTLIKSNTLATMEKLDQQVRKTMDRWQSTKSDANIVEWAKEEAERAKKEVEKALEVEWAAHAAALEKHVRVAIEEYKGAAFKGFVTASVRKSLPTLLTGRALRNEAVPKSLRPSTVPPTSEQVLPETPALEAPVQGNPIEAAPSLSMAPRIAAEGQDPDPQVQESSFAPPEAIPTQAIDPPTTTQGADPPIVVSNERNP</sequence>
<evidence type="ECO:0000256" key="1">
    <source>
        <dbReference type="SAM" id="Coils"/>
    </source>
</evidence>
<dbReference type="Proteomes" id="UP001141806">
    <property type="component" value="Unassembled WGS sequence"/>
</dbReference>
<feature type="region of interest" description="Disordered" evidence="2">
    <location>
        <begin position="174"/>
        <end position="265"/>
    </location>
</feature>
<evidence type="ECO:0000313" key="3">
    <source>
        <dbReference type="EMBL" id="KAJ4955044.1"/>
    </source>
</evidence>
<dbReference type="AlphaFoldDB" id="A0A9Q0H0P4"/>
<accession>A0A9Q0H0P4</accession>
<feature type="coiled-coil region" evidence="1">
    <location>
        <begin position="36"/>
        <end position="63"/>
    </location>
</feature>
<organism evidence="3 4">
    <name type="scientific">Protea cynaroides</name>
    <dbReference type="NCBI Taxonomy" id="273540"/>
    <lineage>
        <taxon>Eukaryota</taxon>
        <taxon>Viridiplantae</taxon>
        <taxon>Streptophyta</taxon>
        <taxon>Embryophyta</taxon>
        <taxon>Tracheophyta</taxon>
        <taxon>Spermatophyta</taxon>
        <taxon>Magnoliopsida</taxon>
        <taxon>Proteales</taxon>
        <taxon>Proteaceae</taxon>
        <taxon>Protea</taxon>
    </lineage>
</organism>
<name>A0A9Q0H0P4_9MAGN</name>
<comment type="caution">
    <text evidence="3">The sequence shown here is derived from an EMBL/GenBank/DDBJ whole genome shotgun (WGS) entry which is preliminary data.</text>
</comment>